<keyword evidence="1" id="KW-0175">Coiled coil</keyword>
<organism evidence="4 5">
    <name type="scientific">Daphnia magna</name>
    <dbReference type="NCBI Taxonomy" id="35525"/>
    <lineage>
        <taxon>Eukaryota</taxon>
        <taxon>Metazoa</taxon>
        <taxon>Ecdysozoa</taxon>
        <taxon>Arthropoda</taxon>
        <taxon>Crustacea</taxon>
        <taxon>Branchiopoda</taxon>
        <taxon>Diplostraca</taxon>
        <taxon>Cladocera</taxon>
        <taxon>Anomopoda</taxon>
        <taxon>Daphniidae</taxon>
        <taxon>Daphnia</taxon>
    </lineage>
</organism>
<dbReference type="PANTHER" id="PTHR21556:SF2">
    <property type="entry name" value="TRESLIN"/>
    <property type="match status" value="1"/>
</dbReference>
<accession>A0A164NWX7</accession>
<dbReference type="SUPFAM" id="SSF48726">
    <property type="entry name" value="Immunoglobulin"/>
    <property type="match status" value="1"/>
</dbReference>
<dbReference type="InterPro" id="IPR053919">
    <property type="entry name" value="Treslin_N"/>
</dbReference>
<dbReference type="EMBL" id="LRGB01002793">
    <property type="protein sequence ID" value="KZS06309.1"/>
    <property type="molecule type" value="Genomic_DNA"/>
</dbReference>
<feature type="compositionally biased region" description="Gly residues" evidence="2">
    <location>
        <begin position="1335"/>
        <end position="1345"/>
    </location>
</feature>
<dbReference type="Pfam" id="PF21854">
    <property type="entry name" value="Treslin_N"/>
    <property type="match status" value="1"/>
</dbReference>
<dbReference type="CDD" id="cd00096">
    <property type="entry name" value="Ig"/>
    <property type="match status" value="1"/>
</dbReference>
<dbReference type="GO" id="GO:0005634">
    <property type="term" value="C:nucleus"/>
    <property type="evidence" value="ECO:0007669"/>
    <property type="project" value="InterPro"/>
</dbReference>
<keyword evidence="5" id="KW-1185">Reference proteome</keyword>
<dbReference type="InterPro" id="IPR003599">
    <property type="entry name" value="Ig_sub"/>
</dbReference>
<dbReference type="Proteomes" id="UP000076858">
    <property type="component" value="Unassembled WGS sequence"/>
</dbReference>
<dbReference type="InterPro" id="IPR007110">
    <property type="entry name" value="Ig-like_dom"/>
</dbReference>
<dbReference type="Pfam" id="PF21855">
    <property type="entry name" value="Treslin_STD"/>
    <property type="match status" value="1"/>
</dbReference>
<feature type="region of interest" description="Disordered" evidence="2">
    <location>
        <begin position="1319"/>
        <end position="1351"/>
    </location>
</feature>
<dbReference type="InterPro" id="IPR036179">
    <property type="entry name" value="Ig-like_dom_sf"/>
</dbReference>
<dbReference type="InterPro" id="IPR026153">
    <property type="entry name" value="Treslin"/>
</dbReference>
<feature type="region of interest" description="Disordered" evidence="2">
    <location>
        <begin position="1015"/>
        <end position="1045"/>
    </location>
</feature>
<feature type="coiled-coil region" evidence="1">
    <location>
        <begin position="521"/>
        <end position="555"/>
    </location>
</feature>
<evidence type="ECO:0000256" key="2">
    <source>
        <dbReference type="SAM" id="MobiDB-lite"/>
    </source>
</evidence>
<feature type="domain" description="Ig-like" evidence="3">
    <location>
        <begin position="1373"/>
        <end position="1474"/>
    </location>
</feature>
<comment type="caution">
    <text evidence="4">The sequence shown here is derived from an EMBL/GenBank/DDBJ whole genome shotgun (WGS) entry which is preliminary data.</text>
</comment>
<dbReference type="InterPro" id="IPR013098">
    <property type="entry name" value="Ig_I-set"/>
</dbReference>
<evidence type="ECO:0000259" key="3">
    <source>
        <dbReference type="PROSITE" id="PS50835"/>
    </source>
</evidence>
<dbReference type="OrthoDB" id="6127080at2759"/>
<dbReference type="Pfam" id="PF07679">
    <property type="entry name" value="I-set"/>
    <property type="match status" value="1"/>
</dbReference>
<dbReference type="SMART" id="SM00408">
    <property type="entry name" value="IGc2"/>
    <property type="match status" value="1"/>
</dbReference>
<dbReference type="GO" id="GO:0010212">
    <property type="term" value="P:response to ionizing radiation"/>
    <property type="evidence" value="ECO:0007669"/>
    <property type="project" value="InterPro"/>
</dbReference>
<feature type="region of interest" description="Disordered" evidence="2">
    <location>
        <begin position="1138"/>
        <end position="1165"/>
    </location>
</feature>
<gene>
    <name evidence="4" type="ORF">APZ42_030258</name>
</gene>
<dbReference type="SMART" id="SM00409">
    <property type="entry name" value="IG"/>
    <property type="match status" value="1"/>
</dbReference>
<dbReference type="GO" id="GO:0006260">
    <property type="term" value="P:DNA replication"/>
    <property type="evidence" value="ECO:0007669"/>
    <property type="project" value="InterPro"/>
</dbReference>
<dbReference type="GO" id="GO:0007095">
    <property type="term" value="P:mitotic G2 DNA damage checkpoint signaling"/>
    <property type="evidence" value="ECO:0007669"/>
    <property type="project" value="TreeGrafter"/>
</dbReference>
<sequence>MAMRPSIIFLFDLDFLSIRSSNNVVNSDDDFRSQCIHLLRHIALNILNYFSEQQINIRWGYRFYSSSNYHLTNKASFVDLNAYTVEEFEETLTVRFEQNNGLTDGACFSQMTGACVLSRTLQDIISDYDWKAPSDSLTPTRKGKKAGKQLEQGLQNMVFIFTEVPADEGIKSFCRFSVQDELSTKSITNAILPKELAKRFQEFQLSLNFIDFSNKKKTMFRKIASNLRGAVINAQFLISPFSFNQILQASCFTEDDTPKECHSCQSLSLGSKIIVFILHQEPIKFQVQCWNPGCTKSSLCLEDTNINNTVINCKAVQKTSVPVASLLNYESLYLLTSNSILVPELRFHKISWIGQLNDRFCCISPLTSRTASMLFPSSDNSTFQFWAANLFESTSQKEAKFSCTRNFVEKLVEDNLSCSPYAEHVPSSITNQDHRWYVRSHLKGNYVEKKGTHLGMHWQILKDCFQNEEIQEDGIKEFNNNSFDQLSLPIHQSDISGGVSANCNEAAIKKIGSNRIQNLRASTLLQKSQEVRAKNDEMEREKIYKEKQVAEEKKEKVWKELQVYLSNLRSSIAFGEGVIRLVPNTEKFDQQKILDSCLKLKHQEFTSQLEDWQLLCLVQVIASTILYVFEEKTSLVPGYEIIQQNLMKKPGTVNRTTPKDSKVFEFKFQIMLRLELCWVVPSLIGEEEDMLQETVSLFQMLSIHSNPQIITSFFQDALIHSFENMLPEFLVNLGEELNQPIPASLSEQVRLKTSIRTPSPALSSKVQVKHFVSLCASLMFKMALYNYRSRTLSRQPSLNVLQHKKQITLPNKMEKVPVAAKKEESNEVVRVRRSLQFGAEIPLQKNRSKSPCKGASRKLNTSFEPIAEFTTPSKAPNAILAPETPSRLRSDNKNKKTDGIHVVGESPEIKQEVLRRSPRRLEAAIALRRRASFYSSLTSELNPEKGASRNWSRGESQVWSEKAKANTSIQPTEDIIPQVGQSARFLFSKILSRNDSMPTTELGFSHRATVIESDNSQPIPSLATPRKGDSTMLLPPSTPSRQRLTFGEPATSSVLVQGTPHKTPMKTPKQVQFNFSFQPATPSSKVVPDPRSILKSPMSFQSHESRTPCKTGPLGRPGHQVIHFLDDTNFTGRHQLELHSPLKTEGNESKKEDKADGFSEDDSRLSRESINVPFIQREVHKLDENTLRQNQEVELQSPAKAERPSIVSPLTLRRSSRHPLSYQNNQASNFYQHNPNWSVVNYRRPNVEGTSGVRPSPDFSGLVNNDVNEDPYEFEEETEAKPKRLTLVDSSSHKRKLFQSSAEKTPIPKRRRLIPNASPIDELKTTPPPCMKQKSGGGRKSGGGPILISKDNRVGGKESLLESSAGDAYYNNPNGASIKYASHFESEYILGRKLSFYCKAQGLPRPRITWLKDGIELYEHPFFQVHEFNVGKDQITSKMEIDPTTQRDSGYYECQADNKYAVDKRGFRTDYTLDVY</sequence>
<dbReference type="GO" id="GO:0033314">
    <property type="term" value="P:mitotic DNA replication checkpoint signaling"/>
    <property type="evidence" value="ECO:0007669"/>
    <property type="project" value="InterPro"/>
</dbReference>
<dbReference type="InterPro" id="IPR053920">
    <property type="entry name" value="Treslin_STD"/>
</dbReference>
<reference evidence="4 5" key="1">
    <citation type="submission" date="2016-03" db="EMBL/GenBank/DDBJ databases">
        <title>EvidentialGene: Evidence-directed Construction of Genes on Genomes.</title>
        <authorList>
            <person name="Gilbert D.G."/>
            <person name="Choi J.-H."/>
            <person name="Mockaitis K."/>
            <person name="Colbourne J."/>
            <person name="Pfrender M."/>
        </authorList>
    </citation>
    <scope>NUCLEOTIDE SEQUENCE [LARGE SCALE GENOMIC DNA]</scope>
    <source>
        <strain evidence="4 5">Xinb3</strain>
        <tissue evidence="4">Complete organism</tissue>
    </source>
</reference>
<dbReference type="InterPro" id="IPR013783">
    <property type="entry name" value="Ig-like_fold"/>
</dbReference>
<dbReference type="Gene3D" id="2.60.40.10">
    <property type="entry name" value="Immunoglobulins"/>
    <property type="match status" value="1"/>
</dbReference>
<dbReference type="GO" id="GO:0003682">
    <property type="term" value="F:chromatin binding"/>
    <property type="evidence" value="ECO:0007669"/>
    <property type="project" value="TreeGrafter"/>
</dbReference>
<evidence type="ECO:0000313" key="5">
    <source>
        <dbReference type="Proteomes" id="UP000076858"/>
    </source>
</evidence>
<evidence type="ECO:0000313" key="4">
    <source>
        <dbReference type="EMBL" id="KZS06309.1"/>
    </source>
</evidence>
<dbReference type="PROSITE" id="PS50835">
    <property type="entry name" value="IG_LIKE"/>
    <property type="match status" value="1"/>
</dbReference>
<dbReference type="PANTHER" id="PTHR21556">
    <property type="entry name" value="TRESLIN"/>
    <property type="match status" value="1"/>
</dbReference>
<evidence type="ECO:0000256" key="1">
    <source>
        <dbReference type="SAM" id="Coils"/>
    </source>
</evidence>
<name>A0A164NWX7_9CRUS</name>
<feature type="region of interest" description="Disordered" evidence="2">
    <location>
        <begin position="1192"/>
        <end position="1214"/>
    </location>
</feature>
<proteinExistence type="predicted"/>
<dbReference type="GO" id="GO:0030174">
    <property type="term" value="P:regulation of DNA-templated DNA replication initiation"/>
    <property type="evidence" value="ECO:0007669"/>
    <property type="project" value="TreeGrafter"/>
</dbReference>
<protein>
    <recommendedName>
        <fullName evidence="3">Ig-like domain-containing protein</fullName>
    </recommendedName>
</protein>
<dbReference type="STRING" id="35525.A0A164NWX7"/>
<dbReference type="InterPro" id="IPR003598">
    <property type="entry name" value="Ig_sub2"/>
</dbReference>